<dbReference type="HOGENOM" id="CLU_3268459_0_0_3"/>
<accession>B4VT85</accession>
<reference evidence="1 2" key="1">
    <citation type="submission" date="2008-07" db="EMBL/GenBank/DDBJ databases">
        <authorList>
            <person name="Tandeau de Marsac N."/>
            <person name="Ferriera S."/>
            <person name="Johnson J."/>
            <person name="Kravitz S."/>
            <person name="Beeson K."/>
            <person name="Sutton G."/>
            <person name="Rogers Y.-H."/>
            <person name="Friedman R."/>
            <person name="Frazier M."/>
            <person name="Venter J.C."/>
        </authorList>
    </citation>
    <scope>NUCLEOTIDE SEQUENCE [LARGE SCALE GENOMIC DNA]</scope>
    <source>
        <strain evidence="1 2">PCC 7420</strain>
    </source>
</reference>
<proteinExistence type="predicted"/>
<gene>
    <name evidence="1" type="ORF">MC7420_871</name>
</gene>
<sequence length="41" mass="4777">MQRLYHKMRPNCYGDCYISYLEGLSGSPMEQKAKHPLVSPF</sequence>
<protein>
    <submittedName>
        <fullName evidence="1">Uncharacterized protein</fullName>
    </submittedName>
</protein>
<keyword evidence="2" id="KW-1185">Reference proteome</keyword>
<dbReference type="AlphaFoldDB" id="B4VT85"/>
<name>B4VT85_9CYAN</name>
<organism evidence="1 2">
    <name type="scientific">Coleofasciculus chthonoplastes PCC 7420</name>
    <dbReference type="NCBI Taxonomy" id="118168"/>
    <lineage>
        <taxon>Bacteria</taxon>
        <taxon>Bacillati</taxon>
        <taxon>Cyanobacteriota</taxon>
        <taxon>Cyanophyceae</taxon>
        <taxon>Coleofasciculales</taxon>
        <taxon>Coleofasciculaceae</taxon>
        <taxon>Coleofasciculus</taxon>
    </lineage>
</organism>
<evidence type="ECO:0000313" key="1">
    <source>
        <dbReference type="EMBL" id="EDX74997.1"/>
    </source>
</evidence>
<evidence type="ECO:0000313" key="2">
    <source>
        <dbReference type="Proteomes" id="UP000003835"/>
    </source>
</evidence>
<dbReference type="Proteomes" id="UP000003835">
    <property type="component" value="Unassembled WGS sequence"/>
</dbReference>
<dbReference type="EMBL" id="DS989851">
    <property type="protein sequence ID" value="EDX74997.1"/>
    <property type="molecule type" value="Genomic_DNA"/>
</dbReference>